<keyword evidence="1" id="KW-0732">Signal</keyword>
<sequence length="366" mass="39639">MLFPSLLQASALLLFSTSTSAQSSSSSTACNNSPSLCSRPYNNITHLGAHDSPFLRDKSTSFSTSGNQYYNSTVQLSSGVRLLSAQIHKNDSASSSADKWRLCHSDCKLLDAGSLSSWLSEIKTWMDANKNEVVTLLLVNSDNALASDIGPQFEASGIDEYAYAPASSSAVKTWPTLQSLISNGTRLVTFVASLGDPSTKYPYLLNEFTHIFENDYENESPTEYACTPNRPKGLTTSDTGGRIFLMNHFLYSTQVFGIQQPNNTYVNVTNAETGVGSLGSRLDNCTEVYGKAPGFVLVDFFNVGPAMKSVDKANGVESAWGEWEWEWGWEWSGGEEGEFWGGGGGGRGCGGVFVVGRGLWEKFLIG</sequence>
<dbReference type="InterPro" id="IPR051057">
    <property type="entry name" value="PI-PLC_domain"/>
</dbReference>
<reference evidence="2 3" key="1">
    <citation type="submission" date="2021-02" db="EMBL/GenBank/DDBJ databases">
        <title>Genome assembly of Pseudopithomyces chartarum.</title>
        <authorList>
            <person name="Jauregui R."/>
            <person name="Singh J."/>
            <person name="Voisey C."/>
        </authorList>
    </citation>
    <scope>NUCLEOTIDE SEQUENCE [LARGE SCALE GENOMIC DNA]</scope>
    <source>
        <strain evidence="2 3">AGR01</strain>
    </source>
</reference>
<feature type="signal peptide" evidence="1">
    <location>
        <begin position="1"/>
        <end position="21"/>
    </location>
</feature>
<dbReference type="PANTHER" id="PTHR13593:SF80">
    <property type="entry name" value="PLC-LIKE PHOSPHODIESTERASE"/>
    <property type="match status" value="1"/>
</dbReference>
<feature type="chain" id="PRO_5042984512" description="PLC-like phosphodiesterase" evidence="1">
    <location>
        <begin position="22"/>
        <end position="366"/>
    </location>
</feature>
<name>A0AAN6M1K2_9PLEO</name>
<dbReference type="SUPFAM" id="SSF51695">
    <property type="entry name" value="PLC-like phosphodiesterases"/>
    <property type="match status" value="1"/>
</dbReference>
<dbReference type="GO" id="GO:0008081">
    <property type="term" value="F:phosphoric diester hydrolase activity"/>
    <property type="evidence" value="ECO:0007669"/>
    <property type="project" value="InterPro"/>
</dbReference>
<dbReference type="Pfam" id="PF26146">
    <property type="entry name" value="PI-PLC_X"/>
    <property type="match status" value="1"/>
</dbReference>
<gene>
    <name evidence="2" type="ORF">GRF29_28g250037</name>
</gene>
<proteinExistence type="predicted"/>
<evidence type="ECO:0008006" key="4">
    <source>
        <dbReference type="Google" id="ProtNLM"/>
    </source>
</evidence>
<dbReference type="Proteomes" id="UP001280581">
    <property type="component" value="Unassembled WGS sequence"/>
</dbReference>
<keyword evidence="3" id="KW-1185">Reference proteome</keyword>
<accession>A0AAN6M1K2</accession>
<dbReference type="AlphaFoldDB" id="A0AAN6M1K2"/>
<comment type="caution">
    <text evidence="2">The sequence shown here is derived from an EMBL/GenBank/DDBJ whole genome shotgun (WGS) entry which is preliminary data.</text>
</comment>
<evidence type="ECO:0000313" key="2">
    <source>
        <dbReference type="EMBL" id="KAK3213540.1"/>
    </source>
</evidence>
<organism evidence="2 3">
    <name type="scientific">Pseudopithomyces chartarum</name>
    <dbReference type="NCBI Taxonomy" id="1892770"/>
    <lineage>
        <taxon>Eukaryota</taxon>
        <taxon>Fungi</taxon>
        <taxon>Dikarya</taxon>
        <taxon>Ascomycota</taxon>
        <taxon>Pezizomycotina</taxon>
        <taxon>Dothideomycetes</taxon>
        <taxon>Pleosporomycetidae</taxon>
        <taxon>Pleosporales</taxon>
        <taxon>Massarineae</taxon>
        <taxon>Didymosphaeriaceae</taxon>
        <taxon>Pseudopithomyces</taxon>
    </lineage>
</organism>
<evidence type="ECO:0000256" key="1">
    <source>
        <dbReference type="SAM" id="SignalP"/>
    </source>
</evidence>
<protein>
    <recommendedName>
        <fullName evidence="4">PLC-like phosphodiesterase</fullName>
    </recommendedName>
</protein>
<dbReference type="InterPro" id="IPR017946">
    <property type="entry name" value="PLC-like_Pdiesterase_TIM-brl"/>
</dbReference>
<dbReference type="PANTHER" id="PTHR13593">
    <property type="match status" value="1"/>
</dbReference>
<dbReference type="EMBL" id="WVTA01000004">
    <property type="protein sequence ID" value="KAK3213540.1"/>
    <property type="molecule type" value="Genomic_DNA"/>
</dbReference>
<evidence type="ECO:0000313" key="3">
    <source>
        <dbReference type="Proteomes" id="UP001280581"/>
    </source>
</evidence>
<dbReference type="Gene3D" id="3.20.20.190">
    <property type="entry name" value="Phosphatidylinositol (PI) phosphodiesterase"/>
    <property type="match status" value="1"/>
</dbReference>
<dbReference type="GO" id="GO:0006629">
    <property type="term" value="P:lipid metabolic process"/>
    <property type="evidence" value="ECO:0007669"/>
    <property type="project" value="InterPro"/>
</dbReference>